<evidence type="ECO:0000313" key="2">
    <source>
        <dbReference type="EMBL" id="CEK56024.1"/>
    </source>
</evidence>
<reference evidence="2" key="1">
    <citation type="submission" date="2014-12" db="EMBL/GenBank/DDBJ databases">
        <title>Insight into the proteome of Arion vulgaris.</title>
        <authorList>
            <person name="Aradska J."/>
            <person name="Bulat T."/>
            <person name="Smidak R."/>
            <person name="Sarate P."/>
            <person name="Gangsoo J."/>
            <person name="Sialana F."/>
            <person name="Bilban M."/>
            <person name="Lubec G."/>
        </authorList>
    </citation>
    <scope>NUCLEOTIDE SEQUENCE</scope>
    <source>
        <tissue evidence="2">Skin</tissue>
    </source>
</reference>
<evidence type="ECO:0000256" key="1">
    <source>
        <dbReference type="SAM" id="Phobius"/>
    </source>
</evidence>
<accession>A0A0B6YIQ8</accession>
<organism evidence="2">
    <name type="scientific">Arion vulgaris</name>
    <dbReference type="NCBI Taxonomy" id="1028688"/>
    <lineage>
        <taxon>Eukaryota</taxon>
        <taxon>Metazoa</taxon>
        <taxon>Spiralia</taxon>
        <taxon>Lophotrochozoa</taxon>
        <taxon>Mollusca</taxon>
        <taxon>Gastropoda</taxon>
        <taxon>Heterobranchia</taxon>
        <taxon>Euthyneura</taxon>
        <taxon>Panpulmonata</taxon>
        <taxon>Eupulmonata</taxon>
        <taxon>Stylommatophora</taxon>
        <taxon>Helicina</taxon>
        <taxon>Arionoidea</taxon>
        <taxon>Arionidae</taxon>
        <taxon>Arion</taxon>
    </lineage>
</organism>
<feature type="non-terminal residue" evidence="2">
    <location>
        <position position="121"/>
    </location>
</feature>
<protein>
    <submittedName>
        <fullName evidence="2">Uncharacterized protein</fullName>
    </submittedName>
</protein>
<feature type="non-terminal residue" evidence="2">
    <location>
        <position position="1"/>
    </location>
</feature>
<dbReference type="EMBL" id="HACG01009159">
    <property type="protein sequence ID" value="CEK56024.1"/>
    <property type="molecule type" value="Transcribed_RNA"/>
</dbReference>
<dbReference type="AlphaFoldDB" id="A0A0B6YIQ8"/>
<keyword evidence="1" id="KW-0472">Membrane</keyword>
<keyword evidence="1" id="KW-1133">Transmembrane helix</keyword>
<keyword evidence="1" id="KW-0812">Transmembrane</keyword>
<dbReference type="GO" id="GO:0016020">
    <property type="term" value="C:membrane"/>
    <property type="evidence" value="ECO:0007669"/>
    <property type="project" value="UniProtKB-SubCell"/>
</dbReference>
<name>A0A0B6YIQ8_9EUPU</name>
<proteinExistence type="predicted"/>
<feature type="transmembrane region" description="Helical" evidence="1">
    <location>
        <begin position="67"/>
        <end position="91"/>
    </location>
</feature>
<gene>
    <name evidence="2" type="primary">ORF26603</name>
</gene>
<sequence>NNANGVTNPFQEQTMVHIQYSSTEGKVNVLQGQVVRRSDGSRYINTKGIPQHWSESERPLRQRKIRFLKIFSFLSCIAFFPFGILAVYFAFRTETEFTEGIMKGNIDRAQKFARRTKKLII</sequence>